<dbReference type="Gene3D" id="3.20.20.80">
    <property type="entry name" value="Glycosidases"/>
    <property type="match status" value="1"/>
</dbReference>
<dbReference type="InterPro" id="IPR015020">
    <property type="entry name" value="Rv2525c-like_Glyco_Hydro-like"/>
</dbReference>
<evidence type="ECO:0000259" key="3">
    <source>
        <dbReference type="Pfam" id="PF08924"/>
    </source>
</evidence>
<reference evidence="4 5" key="1">
    <citation type="journal article" date="2014" name="Genome Announc.">
        <title>Draft Genome Sequence of Streptomyces fradiae ATCC 19609, a Strain Highly Sensitive to Antibiotics.</title>
        <authorList>
            <person name="Bekker O.B."/>
            <person name="Klimina K.M."/>
            <person name="Vatlin A.A."/>
            <person name="Zakharevich N.V."/>
            <person name="Kasianov A.S."/>
            <person name="Danilenko V.N."/>
        </authorList>
    </citation>
    <scope>NUCLEOTIDE SEQUENCE [LARGE SCALE GENOMIC DNA]</scope>
    <source>
        <strain evidence="4 5">ATCC 19609</strain>
    </source>
</reference>
<dbReference type="AlphaFoldDB" id="A0A3R7ERI1"/>
<evidence type="ECO:0000256" key="2">
    <source>
        <dbReference type="SAM" id="SignalP"/>
    </source>
</evidence>
<evidence type="ECO:0000313" key="4">
    <source>
        <dbReference type="EMBL" id="RKM94778.1"/>
    </source>
</evidence>
<comment type="caution">
    <text evidence="4">The sequence shown here is derived from an EMBL/GenBank/DDBJ whole genome shotgun (WGS) entry which is preliminary data.</text>
</comment>
<feature type="compositionally biased region" description="Low complexity" evidence="1">
    <location>
        <begin position="36"/>
        <end position="45"/>
    </location>
</feature>
<dbReference type="Pfam" id="PF08924">
    <property type="entry name" value="Rv2525c_GlyHyd-like"/>
    <property type="match status" value="1"/>
</dbReference>
<dbReference type="InterPro" id="IPR017853">
    <property type="entry name" value="GH"/>
</dbReference>
<dbReference type="SUPFAM" id="SSF51445">
    <property type="entry name" value="(Trans)glycosidases"/>
    <property type="match status" value="1"/>
</dbReference>
<keyword evidence="5" id="KW-1185">Reference proteome</keyword>
<accession>A0A3R7ERI1</accession>
<keyword evidence="2" id="KW-0732">Signal</keyword>
<gene>
    <name evidence="4" type="ORF">SFRA_015980</name>
</gene>
<feature type="signal peptide" evidence="2">
    <location>
        <begin position="1"/>
        <end position="32"/>
    </location>
</feature>
<dbReference type="OrthoDB" id="5171321at2"/>
<organism evidence="4 5">
    <name type="scientific">Streptomyces xinghaiensis</name>
    <dbReference type="NCBI Taxonomy" id="1038928"/>
    <lineage>
        <taxon>Bacteria</taxon>
        <taxon>Bacillati</taxon>
        <taxon>Actinomycetota</taxon>
        <taxon>Actinomycetes</taxon>
        <taxon>Kitasatosporales</taxon>
        <taxon>Streptomycetaceae</taxon>
        <taxon>Streptomyces</taxon>
    </lineage>
</organism>
<feature type="compositionally biased region" description="Gly residues" evidence="1">
    <location>
        <begin position="46"/>
        <end position="59"/>
    </location>
</feature>
<evidence type="ECO:0000313" key="5">
    <source>
        <dbReference type="Proteomes" id="UP000028058"/>
    </source>
</evidence>
<feature type="domain" description="Rv2525c-like glycoside hydrolase-like" evidence="3">
    <location>
        <begin position="89"/>
        <end position="298"/>
    </location>
</feature>
<protein>
    <submittedName>
        <fullName evidence="4">DUF1906 domain-containing protein</fullName>
    </submittedName>
</protein>
<dbReference type="Proteomes" id="UP000028058">
    <property type="component" value="Unassembled WGS sequence"/>
</dbReference>
<evidence type="ECO:0000256" key="1">
    <source>
        <dbReference type="SAM" id="MobiDB-lite"/>
    </source>
</evidence>
<sequence length="306" mass="33306">MERRKKIIQYLVAMLTALASFIGGLLSAPTAAAPSAASPAGTGAVPAGGSGSSGGGPDAGSGDPREQGAEIFRGYGFDTCRTPSLGAMNAWRKSHYRAVGVYFGGRGRACKRQPNLNRRWTLAVHRAGWRLLPLYVGSQSPCVHSDNKKHAPIGDEPWSEGTAEGRDAVRRAAALGMAERSPLYLDMEAYDHDDTRCADTTLRFVRAWSREVRRRGYLPGFYSSAGAGVAHMERARREGVRDLPEVMWFARWGVEPAVDDEPVLDRDAWQPHRRIHQYAGDVTERHGGVPMQIDRNAVDAPVAVIG</sequence>
<dbReference type="RefSeq" id="WP_043472204.1">
    <property type="nucleotide sequence ID" value="NZ_CP134822.1"/>
</dbReference>
<feature type="region of interest" description="Disordered" evidence="1">
    <location>
        <begin position="36"/>
        <end position="68"/>
    </location>
</feature>
<dbReference type="EMBL" id="JNAD02000007">
    <property type="protein sequence ID" value="RKM94778.1"/>
    <property type="molecule type" value="Genomic_DNA"/>
</dbReference>
<proteinExistence type="predicted"/>
<name>A0A3R7ERI1_9ACTN</name>
<feature type="chain" id="PRO_5043188179" evidence="2">
    <location>
        <begin position="33"/>
        <end position="306"/>
    </location>
</feature>